<dbReference type="PANTHER" id="PTHR33513:SF47">
    <property type="entry name" value="(WILD MALAYSIAN BANANA) HYPOTHETICAL PROTEIN"/>
    <property type="match status" value="1"/>
</dbReference>
<dbReference type="Pfam" id="PF24847">
    <property type="entry name" value="DUF7722"/>
    <property type="match status" value="1"/>
</dbReference>
<dbReference type="Proteomes" id="UP000325577">
    <property type="component" value="Linkage Group LG6"/>
</dbReference>
<dbReference type="InterPro" id="IPR056139">
    <property type="entry name" value="DUF7722"/>
</dbReference>
<proteinExistence type="predicted"/>
<dbReference type="AlphaFoldDB" id="A0A5J4ZU79"/>
<dbReference type="EMBL" id="CM018049">
    <property type="protein sequence ID" value="KAA8520717.1"/>
    <property type="molecule type" value="Genomic_DNA"/>
</dbReference>
<accession>A0A5J4ZU79</accession>
<keyword evidence="1" id="KW-0812">Transmembrane</keyword>
<sequence length="211" mass="23100">MSGGGMETFARAAEKVGGGAPIGHHTKERCGHFQMPLHYPRFTRAEYETMPEWKLDCLLAGYGLPIAGDVNQKRKGGRFAENSEFCVSIRYLYLGVLADREKMAVSRAFLGVLAISVLVFAVVSTSARAESMAPAPSPTSDEKESHNLGHSGLGIAMHNCQTLLCCLSSRNIHVKTLPKFFTNMAKSKIIHEGLISLFPISGLRVYFVKHT</sequence>
<dbReference type="OrthoDB" id="1932905at2759"/>
<evidence type="ECO:0000313" key="4">
    <source>
        <dbReference type="Proteomes" id="UP000325577"/>
    </source>
</evidence>
<dbReference type="PANTHER" id="PTHR33513">
    <property type="entry name" value="OS06G0523300 PROTEIN"/>
    <property type="match status" value="1"/>
</dbReference>
<evidence type="ECO:0000313" key="3">
    <source>
        <dbReference type="EMBL" id="KAA8520717.1"/>
    </source>
</evidence>
<gene>
    <name evidence="3" type="ORF">F0562_015011</name>
</gene>
<name>A0A5J4ZU79_9ASTE</name>
<evidence type="ECO:0000259" key="2">
    <source>
        <dbReference type="Pfam" id="PF24847"/>
    </source>
</evidence>
<evidence type="ECO:0000256" key="1">
    <source>
        <dbReference type="SAM" id="Phobius"/>
    </source>
</evidence>
<reference evidence="3 4" key="1">
    <citation type="submission" date="2019-09" db="EMBL/GenBank/DDBJ databases">
        <title>A chromosome-level genome assembly of the Chinese tupelo Nyssa sinensis.</title>
        <authorList>
            <person name="Yang X."/>
            <person name="Kang M."/>
            <person name="Yang Y."/>
            <person name="Xiong H."/>
            <person name="Wang M."/>
            <person name="Zhang Z."/>
            <person name="Wang Z."/>
            <person name="Wu H."/>
            <person name="Ma T."/>
            <person name="Liu J."/>
            <person name="Xi Z."/>
        </authorList>
    </citation>
    <scope>NUCLEOTIDE SEQUENCE [LARGE SCALE GENOMIC DNA]</scope>
    <source>
        <strain evidence="3">J267</strain>
        <tissue evidence="3">Leaf</tissue>
    </source>
</reference>
<protein>
    <recommendedName>
        <fullName evidence="2">DUF7722 domain-containing protein</fullName>
    </recommendedName>
</protein>
<feature type="transmembrane region" description="Helical" evidence="1">
    <location>
        <begin position="189"/>
        <end position="207"/>
    </location>
</feature>
<feature type="domain" description="DUF7722" evidence="2">
    <location>
        <begin position="39"/>
        <end position="75"/>
    </location>
</feature>
<keyword evidence="4" id="KW-1185">Reference proteome</keyword>
<keyword evidence="1" id="KW-1133">Transmembrane helix</keyword>
<feature type="transmembrane region" description="Helical" evidence="1">
    <location>
        <begin position="108"/>
        <end position="127"/>
    </location>
</feature>
<organism evidence="3 4">
    <name type="scientific">Nyssa sinensis</name>
    <dbReference type="NCBI Taxonomy" id="561372"/>
    <lineage>
        <taxon>Eukaryota</taxon>
        <taxon>Viridiplantae</taxon>
        <taxon>Streptophyta</taxon>
        <taxon>Embryophyta</taxon>
        <taxon>Tracheophyta</taxon>
        <taxon>Spermatophyta</taxon>
        <taxon>Magnoliopsida</taxon>
        <taxon>eudicotyledons</taxon>
        <taxon>Gunneridae</taxon>
        <taxon>Pentapetalae</taxon>
        <taxon>asterids</taxon>
        <taxon>Cornales</taxon>
        <taxon>Nyssaceae</taxon>
        <taxon>Nyssa</taxon>
    </lineage>
</organism>
<keyword evidence="1" id="KW-0472">Membrane</keyword>